<dbReference type="Proteomes" id="UP000482155">
    <property type="component" value="Unassembled WGS sequence"/>
</dbReference>
<dbReference type="EMBL" id="JAAIVB010000069">
    <property type="protein sequence ID" value="NEX63438.1"/>
    <property type="molecule type" value="Genomic_DNA"/>
</dbReference>
<dbReference type="GO" id="GO:0003677">
    <property type="term" value="F:DNA binding"/>
    <property type="evidence" value="ECO:0007669"/>
    <property type="project" value="InterPro"/>
</dbReference>
<accession>A0A6B3SSJ9</accession>
<protein>
    <submittedName>
        <fullName evidence="2">Helix-turn-helix domain-containing protein</fullName>
    </submittedName>
</protein>
<dbReference type="Gene3D" id="1.10.260.40">
    <property type="entry name" value="lambda repressor-like DNA-binding domains"/>
    <property type="match status" value="1"/>
</dbReference>
<evidence type="ECO:0000313" key="2">
    <source>
        <dbReference type="EMBL" id="NEX63438.1"/>
    </source>
</evidence>
<evidence type="ECO:0000259" key="1">
    <source>
        <dbReference type="PROSITE" id="PS50943"/>
    </source>
</evidence>
<reference evidence="2 3" key="1">
    <citation type="submission" date="2020-02" db="EMBL/GenBank/DDBJ databases">
        <authorList>
            <person name="Kim M.K."/>
        </authorList>
    </citation>
    <scope>NUCLEOTIDE SEQUENCE [LARGE SCALE GENOMIC DNA]</scope>
    <source>
        <strain evidence="2 3">17J57-3</strain>
    </source>
</reference>
<comment type="caution">
    <text evidence="2">The sequence shown here is derived from an EMBL/GenBank/DDBJ whole genome shotgun (WGS) entry which is preliminary data.</text>
</comment>
<dbReference type="SUPFAM" id="SSF47413">
    <property type="entry name" value="lambda repressor-like DNA-binding domains"/>
    <property type="match status" value="1"/>
</dbReference>
<proteinExistence type="predicted"/>
<feature type="domain" description="HTH cro/C1-type" evidence="1">
    <location>
        <begin position="50"/>
        <end position="77"/>
    </location>
</feature>
<name>A0A6B3SSJ9_9BURK</name>
<gene>
    <name evidence="2" type="ORF">G3574_20360</name>
</gene>
<dbReference type="Pfam" id="PF01381">
    <property type="entry name" value="HTH_3"/>
    <property type="match status" value="1"/>
</dbReference>
<keyword evidence="3" id="KW-1185">Reference proteome</keyword>
<evidence type="ECO:0000313" key="3">
    <source>
        <dbReference type="Proteomes" id="UP000482155"/>
    </source>
</evidence>
<dbReference type="CDD" id="cd00093">
    <property type="entry name" value="HTH_XRE"/>
    <property type="match status" value="1"/>
</dbReference>
<sequence length="122" mass="13376">MPSFSEFRAFSSRLTLALGVKGVAARPRALAKLFNGAAASTNVTEAATRKWLRGEAIPTQDKIQVLAALLDVSPTWLRFGHGPVTVDAHSTELSDEEWTLVRAYRLLDEQRRKAVLSSLLQG</sequence>
<dbReference type="InterPro" id="IPR010982">
    <property type="entry name" value="Lambda_DNA-bd_dom_sf"/>
</dbReference>
<dbReference type="RefSeq" id="WP_163967304.1">
    <property type="nucleotide sequence ID" value="NZ_JAAIVB010000069.1"/>
</dbReference>
<dbReference type="AlphaFoldDB" id="A0A6B3SSJ9"/>
<dbReference type="InterPro" id="IPR001387">
    <property type="entry name" value="Cro/C1-type_HTH"/>
</dbReference>
<organism evidence="2 3">
    <name type="scientific">Noviherbaspirillum galbum</name>
    <dbReference type="NCBI Taxonomy" id="2709383"/>
    <lineage>
        <taxon>Bacteria</taxon>
        <taxon>Pseudomonadati</taxon>
        <taxon>Pseudomonadota</taxon>
        <taxon>Betaproteobacteria</taxon>
        <taxon>Burkholderiales</taxon>
        <taxon>Oxalobacteraceae</taxon>
        <taxon>Noviherbaspirillum</taxon>
    </lineage>
</organism>
<dbReference type="PROSITE" id="PS50943">
    <property type="entry name" value="HTH_CROC1"/>
    <property type="match status" value="1"/>
</dbReference>